<dbReference type="Pfam" id="PF00001">
    <property type="entry name" value="7tm_1"/>
    <property type="match status" value="1"/>
</dbReference>
<feature type="transmembrane region" description="Helical" evidence="10">
    <location>
        <begin position="210"/>
        <end position="227"/>
    </location>
</feature>
<proteinExistence type="inferred from homology"/>
<dbReference type="Gene3D" id="1.20.1070.10">
    <property type="entry name" value="Rhodopsin 7-helix transmembrane proteins"/>
    <property type="match status" value="1"/>
</dbReference>
<keyword evidence="8 9" id="KW-0807">Transducer</keyword>
<accession>A0A1A9WQZ7</accession>
<evidence type="ECO:0000256" key="10">
    <source>
        <dbReference type="SAM" id="Phobius"/>
    </source>
</evidence>
<reference evidence="13" key="1">
    <citation type="submission" date="2014-03" db="EMBL/GenBank/DDBJ databases">
        <authorList>
            <person name="Aksoy S."/>
            <person name="Warren W."/>
            <person name="Wilson R.K."/>
        </authorList>
    </citation>
    <scope>NUCLEOTIDE SEQUENCE [LARGE SCALE GENOMIC DNA]</scope>
    <source>
        <strain evidence="13">IAEA</strain>
    </source>
</reference>
<dbReference type="STRING" id="37001.A0A1A9WQZ7"/>
<evidence type="ECO:0000256" key="2">
    <source>
        <dbReference type="ARBA" id="ARBA00010663"/>
    </source>
</evidence>
<dbReference type="InterPro" id="IPR017452">
    <property type="entry name" value="GPCR_Rhodpsn_7TM"/>
</dbReference>
<evidence type="ECO:0000256" key="3">
    <source>
        <dbReference type="ARBA" id="ARBA00022692"/>
    </source>
</evidence>
<dbReference type="GO" id="GO:0005886">
    <property type="term" value="C:plasma membrane"/>
    <property type="evidence" value="ECO:0007669"/>
    <property type="project" value="TreeGrafter"/>
</dbReference>
<feature type="transmembrane region" description="Helical" evidence="10">
    <location>
        <begin position="35"/>
        <end position="60"/>
    </location>
</feature>
<dbReference type="GO" id="GO:0008188">
    <property type="term" value="F:neuropeptide receptor activity"/>
    <property type="evidence" value="ECO:0007669"/>
    <property type="project" value="TreeGrafter"/>
</dbReference>
<dbReference type="InterPro" id="IPR000276">
    <property type="entry name" value="GPCR_Rhodpsn"/>
</dbReference>
<dbReference type="Proteomes" id="UP000091820">
    <property type="component" value="Unassembled WGS sequence"/>
</dbReference>
<keyword evidence="3 9" id="KW-0812">Transmembrane</keyword>
<feature type="domain" description="G-protein coupled receptors family 1 profile" evidence="11">
    <location>
        <begin position="51"/>
        <end position="269"/>
    </location>
</feature>
<sequence>METNCTQLGSSNVGLVSDEACDSVYTPPLQRPETYVIVVLFILIFIVGVLGNGTLIIIFFKHRSMRNIPNTYILSLAIADLLVIVVCVPLAITVYTYETWTFGRTLCQVTEFFKDVSIGVSVFTLTALSVERYCAVVNPLRKLQTKPLTVLTAIMIWILSILCATPPLIISDLQVYEIQTNLTIYVCSPFGRERENLEIYTRFMVVTKAIIYYLLPLFIIGTLYLLMAKRLHMSTRELPSETISIQSRSQMRSRRYVARMVIWFVIVFH</sequence>
<comment type="subcellular location">
    <subcellularLocation>
        <location evidence="1">Membrane</location>
        <topology evidence="1">Multi-pass membrane protein</topology>
    </subcellularLocation>
</comment>
<evidence type="ECO:0000256" key="1">
    <source>
        <dbReference type="ARBA" id="ARBA00004141"/>
    </source>
</evidence>
<dbReference type="SUPFAM" id="SSF81321">
    <property type="entry name" value="Family A G protein-coupled receptor-like"/>
    <property type="match status" value="1"/>
</dbReference>
<keyword evidence="13" id="KW-1185">Reference proteome</keyword>
<feature type="transmembrane region" description="Helical" evidence="10">
    <location>
        <begin position="72"/>
        <end position="96"/>
    </location>
</feature>
<reference evidence="12" key="2">
    <citation type="submission" date="2020-05" db="UniProtKB">
        <authorList>
            <consortium name="EnsemblMetazoa"/>
        </authorList>
    </citation>
    <scope>IDENTIFICATION</scope>
    <source>
        <strain evidence="12">IAEA</strain>
    </source>
</reference>
<dbReference type="PANTHER" id="PTHR45695">
    <property type="entry name" value="LEUCOKININ RECEPTOR-RELATED"/>
    <property type="match status" value="1"/>
</dbReference>
<comment type="similarity">
    <text evidence="2 9">Belongs to the G-protein coupled receptor 1 family.</text>
</comment>
<evidence type="ECO:0000256" key="8">
    <source>
        <dbReference type="ARBA" id="ARBA00023224"/>
    </source>
</evidence>
<keyword evidence="7 9" id="KW-0675">Receptor</keyword>
<evidence type="ECO:0000256" key="9">
    <source>
        <dbReference type="RuleBase" id="RU000688"/>
    </source>
</evidence>
<evidence type="ECO:0000256" key="7">
    <source>
        <dbReference type="ARBA" id="ARBA00023170"/>
    </source>
</evidence>
<protein>
    <recommendedName>
        <fullName evidence="11">G-protein coupled receptors family 1 profile domain-containing protein</fullName>
    </recommendedName>
</protein>
<dbReference type="PROSITE" id="PS00237">
    <property type="entry name" value="G_PROTEIN_RECEP_F1_1"/>
    <property type="match status" value="1"/>
</dbReference>
<dbReference type="PRINTS" id="PR00237">
    <property type="entry name" value="GPCRRHODOPSN"/>
</dbReference>
<organism evidence="12 13">
    <name type="scientific">Glossina brevipalpis</name>
    <dbReference type="NCBI Taxonomy" id="37001"/>
    <lineage>
        <taxon>Eukaryota</taxon>
        <taxon>Metazoa</taxon>
        <taxon>Ecdysozoa</taxon>
        <taxon>Arthropoda</taxon>
        <taxon>Hexapoda</taxon>
        <taxon>Insecta</taxon>
        <taxon>Pterygota</taxon>
        <taxon>Neoptera</taxon>
        <taxon>Endopterygota</taxon>
        <taxon>Diptera</taxon>
        <taxon>Brachycera</taxon>
        <taxon>Muscomorpha</taxon>
        <taxon>Hippoboscoidea</taxon>
        <taxon>Glossinidae</taxon>
        <taxon>Glossina</taxon>
    </lineage>
</organism>
<evidence type="ECO:0000313" key="13">
    <source>
        <dbReference type="Proteomes" id="UP000091820"/>
    </source>
</evidence>
<dbReference type="EnsemblMetazoa" id="GBRI028932-RA">
    <property type="protein sequence ID" value="GBRI028932-PA"/>
    <property type="gene ID" value="GBRI028932"/>
</dbReference>
<keyword evidence="6 10" id="KW-0472">Membrane</keyword>
<name>A0A1A9WQZ7_9MUSC</name>
<evidence type="ECO:0000313" key="12">
    <source>
        <dbReference type="EnsemblMetazoa" id="GBRI028932-PA"/>
    </source>
</evidence>
<feature type="transmembrane region" description="Helical" evidence="10">
    <location>
        <begin position="148"/>
        <end position="170"/>
    </location>
</feature>
<keyword evidence="5 9" id="KW-0297">G-protein coupled receptor</keyword>
<dbReference type="VEuPathDB" id="VectorBase:GBRI028932"/>
<evidence type="ECO:0000256" key="6">
    <source>
        <dbReference type="ARBA" id="ARBA00023136"/>
    </source>
</evidence>
<evidence type="ECO:0000256" key="5">
    <source>
        <dbReference type="ARBA" id="ARBA00023040"/>
    </source>
</evidence>
<dbReference type="PROSITE" id="PS50262">
    <property type="entry name" value="G_PROTEIN_RECEP_F1_2"/>
    <property type="match status" value="1"/>
</dbReference>
<dbReference type="AlphaFoldDB" id="A0A1A9WQZ7"/>
<keyword evidence="4 10" id="KW-1133">Transmembrane helix</keyword>
<dbReference type="PANTHER" id="PTHR45695:SF24">
    <property type="entry name" value="NEUROPEPTIDE CCHAMIDE-2 RECEPTOR"/>
    <property type="match status" value="1"/>
</dbReference>
<evidence type="ECO:0000259" key="11">
    <source>
        <dbReference type="PROSITE" id="PS50262"/>
    </source>
</evidence>
<evidence type="ECO:0000256" key="4">
    <source>
        <dbReference type="ARBA" id="ARBA00022989"/>
    </source>
</evidence>
<feature type="transmembrane region" description="Helical" evidence="10">
    <location>
        <begin position="116"/>
        <end position="136"/>
    </location>
</feature>